<accession>A0A3G4ZRT3</accession>
<gene>
    <name evidence="1" type="ORF">Dasosvirus11_1</name>
</gene>
<protein>
    <submittedName>
        <fullName evidence="1">Putative threonine-rich GPI-anchored glycoprotein-like protein</fullName>
    </submittedName>
</protein>
<sequence>AVDNSPTIFFDTITHSISEKMLGYLPYLIEGKFHINSTMNQAIECENGIILNDHINQYQGRQKFKSNIPTSIPSHAQTSYNSIV</sequence>
<organism evidence="1">
    <name type="scientific">Dasosvirus sp</name>
    <dbReference type="NCBI Taxonomy" id="2487764"/>
    <lineage>
        <taxon>Viruses</taxon>
        <taxon>Varidnaviria</taxon>
        <taxon>Bamfordvirae</taxon>
        <taxon>Nucleocytoviricota</taxon>
        <taxon>Megaviricetes</taxon>
        <taxon>Imitervirales</taxon>
        <taxon>Mimiviridae</taxon>
        <taxon>Klosneuvirinae</taxon>
    </lineage>
</organism>
<proteinExistence type="predicted"/>
<reference evidence="1" key="1">
    <citation type="submission" date="2018-10" db="EMBL/GenBank/DDBJ databases">
        <title>Hidden diversity of soil giant viruses.</title>
        <authorList>
            <person name="Schulz F."/>
            <person name="Alteio L."/>
            <person name="Goudeau D."/>
            <person name="Ryan E.M."/>
            <person name="Malmstrom R.R."/>
            <person name="Blanchard J."/>
            <person name="Woyke T."/>
        </authorList>
    </citation>
    <scope>NUCLEOTIDE SEQUENCE</scope>
    <source>
        <strain evidence="1">DSV1</strain>
    </source>
</reference>
<evidence type="ECO:0000313" key="1">
    <source>
        <dbReference type="EMBL" id="AYV77600.1"/>
    </source>
</evidence>
<dbReference type="EMBL" id="MK072052">
    <property type="protein sequence ID" value="AYV77600.1"/>
    <property type="molecule type" value="Genomic_DNA"/>
</dbReference>
<name>A0A3G4ZRT3_9VIRU</name>
<feature type="non-terminal residue" evidence="1">
    <location>
        <position position="1"/>
    </location>
</feature>